<evidence type="ECO:0000256" key="1">
    <source>
        <dbReference type="ARBA" id="ARBA00004123"/>
    </source>
</evidence>
<dbReference type="SMART" id="SM00300">
    <property type="entry name" value="ChSh"/>
    <property type="match status" value="1"/>
</dbReference>
<dbReference type="InterPro" id="IPR000953">
    <property type="entry name" value="Chromo/chromo_shadow_dom"/>
</dbReference>
<gene>
    <name evidence="5" type="ORF">H0235_014731</name>
</gene>
<dbReference type="AlphaFoldDB" id="A0A834NFH6"/>
<dbReference type="Gene3D" id="2.40.50.40">
    <property type="match status" value="1"/>
</dbReference>
<dbReference type="FunFam" id="2.40.50.40:FF:000031">
    <property type="entry name" value="Heterochromatin protein 1"/>
    <property type="match status" value="1"/>
</dbReference>
<dbReference type="GO" id="GO:0005634">
    <property type="term" value="C:nucleus"/>
    <property type="evidence" value="ECO:0007669"/>
    <property type="project" value="UniProtKB-SubCell"/>
</dbReference>
<dbReference type="EMBL" id="JACSDY010000015">
    <property type="protein sequence ID" value="KAF7407075.1"/>
    <property type="molecule type" value="Genomic_DNA"/>
</dbReference>
<evidence type="ECO:0000256" key="2">
    <source>
        <dbReference type="ARBA" id="ARBA00022737"/>
    </source>
</evidence>
<proteinExistence type="predicted"/>
<feature type="domain" description="Chromo" evidence="4">
    <location>
        <begin position="106"/>
        <end position="164"/>
    </location>
</feature>
<dbReference type="Proteomes" id="UP000600918">
    <property type="component" value="Unassembled WGS sequence"/>
</dbReference>
<keyword evidence="2" id="KW-0677">Repeat</keyword>
<dbReference type="PROSITE" id="PS50013">
    <property type="entry name" value="CHROMO_2"/>
    <property type="match status" value="1"/>
</dbReference>
<reference evidence="5" key="1">
    <citation type="journal article" date="2020" name="G3 (Bethesda)">
        <title>High-Quality Assemblies for Three Invasive Social Wasps from the &lt;i&gt;Vespula&lt;/i&gt; Genus.</title>
        <authorList>
            <person name="Harrop T.W.R."/>
            <person name="Guhlin J."/>
            <person name="McLaughlin G.M."/>
            <person name="Permina E."/>
            <person name="Stockwell P."/>
            <person name="Gilligan J."/>
            <person name="Le Lec M.F."/>
            <person name="Gruber M.A.M."/>
            <person name="Quinn O."/>
            <person name="Lovegrove M."/>
            <person name="Duncan E.J."/>
            <person name="Remnant E.J."/>
            <person name="Van Eeckhoven J."/>
            <person name="Graham B."/>
            <person name="Knapp R.A."/>
            <person name="Langford K.W."/>
            <person name="Kronenberg Z."/>
            <person name="Press M.O."/>
            <person name="Eacker S.M."/>
            <person name="Wilson-Rankin E.E."/>
            <person name="Purcell J."/>
            <person name="Lester P.J."/>
            <person name="Dearden P.K."/>
        </authorList>
    </citation>
    <scope>NUCLEOTIDE SEQUENCE</scope>
    <source>
        <strain evidence="5">Volc-1</strain>
    </source>
</reference>
<accession>A0A834NFH6</accession>
<keyword evidence="6" id="KW-1185">Reference proteome</keyword>
<evidence type="ECO:0000259" key="4">
    <source>
        <dbReference type="PROSITE" id="PS50013"/>
    </source>
</evidence>
<dbReference type="PANTHER" id="PTHR22812">
    <property type="entry name" value="CHROMOBOX PROTEIN"/>
    <property type="match status" value="1"/>
</dbReference>
<name>A0A834NFH6_VESPE</name>
<sequence length="171" mass="20117">MHSIDQCRAASAITTTALCCYYCRLIHMEDDKRQYRSRKLPPLTTRYWWLYPRATASTNRDELLQRQLVRDFVISLTRESLVLRATMNQKRLLDNTNPLYGFNRELEPERIIGATDSSGELMFLMKWKGTEESDLVPAREANVICPQIVIKFYQERLTWHTTTINQKPNTN</sequence>
<dbReference type="InterPro" id="IPR051219">
    <property type="entry name" value="Heterochromatin_chromo-domain"/>
</dbReference>
<comment type="caution">
    <text evidence="5">The sequence shown here is derived from an EMBL/GenBank/DDBJ whole genome shotgun (WGS) entry which is preliminary data.</text>
</comment>
<dbReference type="SUPFAM" id="SSF54160">
    <property type="entry name" value="Chromo domain-like"/>
    <property type="match status" value="1"/>
</dbReference>
<organism evidence="5 6">
    <name type="scientific">Vespula pensylvanica</name>
    <name type="common">Western yellow jacket</name>
    <name type="synonym">Wasp</name>
    <dbReference type="NCBI Taxonomy" id="30213"/>
    <lineage>
        <taxon>Eukaryota</taxon>
        <taxon>Metazoa</taxon>
        <taxon>Ecdysozoa</taxon>
        <taxon>Arthropoda</taxon>
        <taxon>Hexapoda</taxon>
        <taxon>Insecta</taxon>
        <taxon>Pterygota</taxon>
        <taxon>Neoptera</taxon>
        <taxon>Endopterygota</taxon>
        <taxon>Hymenoptera</taxon>
        <taxon>Apocrita</taxon>
        <taxon>Aculeata</taxon>
        <taxon>Vespoidea</taxon>
        <taxon>Vespidae</taxon>
        <taxon>Vespinae</taxon>
        <taxon>Vespula</taxon>
    </lineage>
</organism>
<dbReference type="GO" id="GO:0005694">
    <property type="term" value="C:chromosome"/>
    <property type="evidence" value="ECO:0007669"/>
    <property type="project" value="UniProtKB-ARBA"/>
</dbReference>
<dbReference type="SMART" id="SM00298">
    <property type="entry name" value="CHROMO"/>
    <property type="match status" value="1"/>
</dbReference>
<evidence type="ECO:0000313" key="5">
    <source>
        <dbReference type="EMBL" id="KAF7407075.1"/>
    </source>
</evidence>
<dbReference type="InterPro" id="IPR008251">
    <property type="entry name" value="Chromo_shadow_dom"/>
</dbReference>
<comment type="subcellular location">
    <subcellularLocation>
        <location evidence="1">Nucleus</location>
    </subcellularLocation>
</comment>
<keyword evidence="3" id="KW-0539">Nucleus</keyword>
<dbReference type="InterPro" id="IPR016197">
    <property type="entry name" value="Chromo-like_dom_sf"/>
</dbReference>
<evidence type="ECO:0000313" key="6">
    <source>
        <dbReference type="Proteomes" id="UP000600918"/>
    </source>
</evidence>
<protein>
    <recommendedName>
        <fullName evidence="4">Chromo domain-containing protein</fullName>
    </recommendedName>
</protein>
<evidence type="ECO:0000256" key="3">
    <source>
        <dbReference type="ARBA" id="ARBA00023242"/>
    </source>
</evidence>
<dbReference type="Pfam" id="PF01393">
    <property type="entry name" value="Chromo_shadow"/>
    <property type="match status" value="1"/>
</dbReference>